<dbReference type="SUPFAM" id="SSF55729">
    <property type="entry name" value="Acyl-CoA N-acyltransferases (Nat)"/>
    <property type="match status" value="1"/>
</dbReference>
<dbReference type="Gene3D" id="3.40.630.30">
    <property type="match status" value="1"/>
</dbReference>
<dbReference type="InterPro" id="IPR016181">
    <property type="entry name" value="Acyl_CoA_acyltransferase"/>
</dbReference>
<dbReference type="GO" id="GO:0016747">
    <property type="term" value="F:acyltransferase activity, transferring groups other than amino-acyl groups"/>
    <property type="evidence" value="ECO:0007669"/>
    <property type="project" value="InterPro"/>
</dbReference>
<gene>
    <name evidence="2" type="ORF">NCTC13163_01319</name>
</gene>
<name>A0A377FT81_9BACL</name>
<feature type="domain" description="N-acetyltransferase" evidence="1">
    <location>
        <begin position="31"/>
        <end position="87"/>
    </location>
</feature>
<evidence type="ECO:0000259" key="1">
    <source>
        <dbReference type="Pfam" id="PF00583"/>
    </source>
</evidence>
<dbReference type="AlphaFoldDB" id="A0A377FT81"/>
<dbReference type="InterPro" id="IPR000182">
    <property type="entry name" value="GNAT_dom"/>
</dbReference>
<organism evidence="2 3">
    <name type="scientific">Exiguobacterium aurantiacum</name>
    <dbReference type="NCBI Taxonomy" id="33987"/>
    <lineage>
        <taxon>Bacteria</taxon>
        <taxon>Bacillati</taxon>
        <taxon>Bacillota</taxon>
        <taxon>Bacilli</taxon>
        <taxon>Bacillales</taxon>
        <taxon>Bacillales Family XII. Incertae Sedis</taxon>
        <taxon>Exiguobacterium</taxon>
    </lineage>
</organism>
<sequence>MLVKYKQSYEKTAMGLLAFSCSDKSPLALLELVRSYEEDPARFLYLWKVGEDFVGIIGMEQQETTMHILHIALSPSFRGEKRSYELLDETRNLLPLDLTLVGQGKTGELLDKWNQVAI</sequence>
<dbReference type="EMBL" id="UGGP01000001">
    <property type="protein sequence ID" value="STO07958.1"/>
    <property type="molecule type" value="Genomic_DNA"/>
</dbReference>
<dbReference type="Proteomes" id="UP000254060">
    <property type="component" value="Unassembled WGS sequence"/>
</dbReference>
<accession>A0A377FT81</accession>
<dbReference type="OrthoDB" id="2189687at2"/>
<evidence type="ECO:0000313" key="2">
    <source>
        <dbReference type="EMBL" id="STO07958.1"/>
    </source>
</evidence>
<proteinExistence type="predicted"/>
<reference evidence="2 3" key="1">
    <citation type="submission" date="2018-06" db="EMBL/GenBank/DDBJ databases">
        <authorList>
            <consortium name="Pathogen Informatics"/>
            <person name="Doyle S."/>
        </authorList>
    </citation>
    <scope>NUCLEOTIDE SEQUENCE [LARGE SCALE GENOMIC DNA]</scope>
    <source>
        <strain evidence="2 3">NCTC13163</strain>
    </source>
</reference>
<dbReference type="SMR" id="A0A377FT81"/>
<evidence type="ECO:0000313" key="3">
    <source>
        <dbReference type="Proteomes" id="UP000254060"/>
    </source>
</evidence>
<dbReference type="Pfam" id="PF00583">
    <property type="entry name" value="Acetyltransf_1"/>
    <property type="match status" value="1"/>
</dbReference>
<dbReference type="RefSeq" id="WP_029334856.1">
    <property type="nucleotide sequence ID" value="NZ_UGGP01000001.1"/>
</dbReference>
<protein>
    <recommendedName>
        <fullName evidence="1">N-acetyltransferase domain-containing protein</fullName>
    </recommendedName>
</protein>
<dbReference type="STRING" id="1397694.GCA_000702585_01823"/>